<feature type="domain" description="Enoyl reductase (ER)" evidence="2">
    <location>
        <begin position="26"/>
        <end position="342"/>
    </location>
</feature>
<protein>
    <submittedName>
        <fullName evidence="3">NADP-dependent oxidoreductase</fullName>
    </submittedName>
</protein>
<dbReference type="InterPro" id="IPR013149">
    <property type="entry name" value="ADH-like_C"/>
</dbReference>
<evidence type="ECO:0000313" key="4">
    <source>
        <dbReference type="Proteomes" id="UP000694300"/>
    </source>
</evidence>
<evidence type="ECO:0000259" key="2">
    <source>
        <dbReference type="SMART" id="SM00829"/>
    </source>
</evidence>
<comment type="caution">
    <text evidence="3">The sequence shown here is derived from an EMBL/GenBank/DDBJ whole genome shotgun (WGS) entry which is preliminary data.</text>
</comment>
<dbReference type="CDD" id="cd05288">
    <property type="entry name" value="PGDH"/>
    <property type="match status" value="1"/>
</dbReference>
<evidence type="ECO:0000313" key="3">
    <source>
        <dbReference type="EMBL" id="MBW0130950.1"/>
    </source>
</evidence>
<dbReference type="EMBL" id="JADQDF010000001">
    <property type="protein sequence ID" value="MBW0130950.1"/>
    <property type="molecule type" value="Genomic_DNA"/>
</dbReference>
<dbReference type="SMART" id="SM00829">
    <property type="entry name" value="PKS_ER"/>
    <property type="match status" value="1"/>
</dbReference>
<accession>A0ABS6UFE6</accession>
<evidence type="ECO:0000256" key="1">
    <source>
        <dbReference type="ARBA" id="ARBA00023002"/>
    </source>
</evidence>
<dbReference type="PANTHER" id="PTHR43205">
    <property type="entry name" value="PROSTAGLANDIN REDUCTASE"/>
    <property type="match status" value="1"/>
</dbReference>
<dbReference type="Pfam" id="PF00107">
    <property type="entry name" value="ADH_zinc_N"/>
    <property type="match status" value="1"/>
</dbReference>
<dbReference type="Pfam" id="PF16884">
    <property type="entry name" value="ADH_N_2"/>
    <property type="match status" value="1"/>
</dbReference>
<proteinExistence type="predicted"/>
<gene>
    <name evidence="3" type="ORF">I4I82_25210</name>
</gene>
<reference evidence="3 4" key="1">
    <citation type="submission" date="2020-11" db="EMBL/GenBank/DDBJ databases">
        <title>Pseudonocardia abyssalis sp. nov. and Pseudonocardia oceani sp. nov., description and phylogenomic analysis of two novel actinomycetes isolated from the deep Southern Ocean.</title>
        <authorList>
            <person name="Parra J."/>
        </authorList>
    </citation>
    <scope>NUCLEOTIDE SEQUENCE [LARGE SCALE GENOMIC DNA]</scope>
    <source>
        <strain evidence="4">KRD185</strain>
    </source>
</reference>
<keyword evidence="4" id="KW-1185">Reference proteome</keyword>
<name>A0ABS6UFE6_9PSEU</name>
<keyword evidence="1" id="KW-0560">Oxidoreductase</keyword>
<dbReference type="InterPro" id="IPR045010">
    <property type="entry name" value="MDR_fam"/>
</dbReference>
<organism evidence="3 4">
    <name type="scientific">Pseudonocardia oceani</name>
    <dbReference type="NCBI Taxonomy" id="2792013"/>
    <lineage>
        <taxon>Bacteria</taxon>
        <taxon>Bacillati</taxon>
        <taxon>Actinomycetota</taxon>
        <taxon>Actinomycetes</taxon>
        <taxon>Pseudonocardiales</taxon>
        <taxon>Pseudonocardiaceae</taxon>
        <taxon>Pseudonocardia</taxon>
    </lineage>
</organism>
<dbReference type="Proteomes" id="UP000694300">
    <property type="component" value="Unassembled WGS sequence"/>
</dbReference>
<dbReference type="PANTHER" id="PTHR43205:SF7">
    <property type="entry name" value="PROSTAGLANDIN REDUCTASE 1"/>
    <property type="match status" value="1"/>
</dbReference>
<sequence>MIRGGAVKKSVNRLYRLRSRPRGQIRDRDLEWLEEPVGGLDEGQALIRTHYLSLDPTSRVWMSSTRGYMPPVELNAVMRGVGVGQVVESRRDDLPTGSFVQGFTGWQDYCVADDTTLEAPFTVLPDPLPAPLHTFLGVLGHTGITAYLGVEIGDPEPGETFVVSAAAGAVGSIAGQLAKQRGARVVGIAGGAEKCRYVVDTLGFDACVDRHADDWREQLDKATPLGIDVDFENVGGKIMDHILGRLNVGARIPLCGMIADYNNDDEKEGLLNLDQLLMQRVQLTGFIVSDHVDRFGEVIGRIAGALEEGTLRYEETVIAGLENAREALNTVFSGESRGKLVIKVGASE</sequence>
<dbReference type="InterPro" id="IPR041694">
    <property type="entry name" value="ADH_N_2"/>
</dbReference>
<dbReference type="InterPro" id="IPR020843">
    <property type="entry name" value="ER"/>
</dbReference>